<evidence type="ECO:0000259" key="1">
    <source>
        <dbReference type="PROSITE" id="PS51747"/>
    </source>
</evidence>
<protein>
    <submittedName>
        <fullName evidence="2">Nucleoside deaminase</fullName>
    </submittedName>
</protein>
<dbReference type="InterPro" id="IPR002125">
    <property type="entry name" value="CMP_dCMP_dom"/>
</dbReference>
<dbReference type="PROSITE" id="PS51747">
    <property type="entry name" value="CYT_DCMP_DEAMINASES_2"/>
    <property type="match status" value="1"/>
</dbReference>
<gene>
    <name evidence="2" type="ORF">H9633_06495</name>
</gene>
<name>A0ABR8W4J3_9MICO</name>
<dbReference type="CDD" id="cd01285">
    <property type="entry name" value="nucleoside_deaminase"/>
    <property type="match status" value="1"/>
</dbReference>
<dbReference type="PANTHER" id="PTHR11079:SF161">
    <property type="entry name" value="CMP_DCMP-TYPE DEAMINASE DOMAIN-CONTAINING PROTEIN"/>
    <property type="match status" value="1"/>
</dbReference>
<dbReference type="SUPFAM" id="SSF53927">
    <property type="entry name" value="Cytidine deaminase-like"/>
    <property type="match status" value="1"/>
</dbReference>
<proteinExistence type="predicted"/>
<dbReference type="EMBL" id="JACSPX010000001">
    <property type="protein sequence ID" value="MBD8011945.1"/>
    <property type="molecule type" value="Genomic_DNA"/>
</dbReference>
<dbReference type="Gene3D" id="3.40.140.10">
    <property type="entry name" value="Cytidine Deaminase, domain 2"/>
    <property type="match status" value="1"/>
</dbReference>
<dbReference type="RefSeq" id="WP_191712955.1">
    <property type="nucleotide sequence ID" value="NZ_JACSPX010000001.1"/>
</dbReference>
<feature type="domain" description="CMP/dCMP-type deaminase" evidence="1">
    <location>
        <begin position="4"/>
        <end position="127"/>
    </location>
</feature>
<accession>A0ABR8W4J3</accession>
<sequence length="161" mass="17448">MTSRDPAEYLAEAVRIAVENVRNEGGPFGALVVTADGRVFEGVNRVTADLDPSAHAEVTAIRNACRALGTFDLSGATLYTSCEPCPMCLATSLWARIDRVYFAADRNDAADAGFDDAAFYRYFEGSDADRAVMPVSDIALPPEQRVAPFAEWASTPTRIDY</sequence>
<dbReference type="Pfam" id="PF00383">
    <property type="entry name" value="dCMP_cyt_deam_1"/>
    <property type="match status" value="1"/>
</dbReference>
<dbReference type="Proteomes" id="UP000611521">
    <property type="component" value="Unassembled WGS sequence"/>
</dbReference>
<keyword evidence="3" id="KW-1185">Reference proteome</keyword>
<reference evidence="2 3" key="1">
    <citation type="submission" date="2020-08" db="EMBL/GenBank/DDBJ databases">
        <title>A Genomic Blueprint of the Chicken Gut Microbiome.</title>
        <authorList>
            <person name="Gilroy R."/>
            <person name="Ravi A."/>
            <person name="Getino M."/>
            <person name="Pursley I."/>
            <person name="Horton D.L."/>
            <person name="Alikhan N.-F."/>
            <person name="Baker D."/>
            <person name="Gharbi K."/>
            <person name="Hall N."/>
            <person name="Watson M."/>
            <person name="Adriaenssens E.M."/>
            <person name="Foster-Nyarko E."/>
            <person name="Jarju S."/>
            <person name="Secka A."/>
            <person name="Antonio M."/>
            <person name="Oren A."/>
            <person name="Chaudhuri R."/>
            <person name="La Ragione R.M."/>
            <person name="Hildebrand F."/>
            <person name="Pallen M.J."/>
        </authorList>
    </citation>
    <scope>NUCLEOTIDE SEQUENCE [LARGE SCALE GENOMIC DNA]</scope>
    <source>
        <strain evidence="2 3">Re1</strain>
    </source>
</reference>
<evidence type="ECO:0000313" key="3">
    <source>
        <dbReference type="Proteomes" id="UP000611521"/>
    </source>
</evidence>
<evidence type="ECO:0000313" key="2">
    <source>
        <dbReference type="EMBL" id="MBD8011945.1"/>
    </source>
</evidence>
<dbReference type="InterPro" id="IPR016193">
    <property type="entry name" value="Cytidine_deaminase-like"/>
</dbReference>
<organism evidence="2 3">
    <name type="scientific">Microbacterium commune</name>
    <dbReference type="NCBI Taxonomy" id="2762219"/>
    <lineage>
        <taxon>Bacteria</taxon>
        <taxon>Bacillati</taxon>
        <taxon>Actinomycetota</taxon>
        <taxon>Actinomycetes</taxon>
        <taxon>Micrococcales</taxon>
        <taxon>Microbacteriaceae</taxon>
        <taxon>Microbacterium</taxon>
    </lineage>
</organism>
<comment type="caution">
    <text evidence="2">The sequence shown here is derived from an EMBL/GenBank/DDBJ whole genome shotgun (WGS) entry which is preliminary data.</text>
</comment>
<dbReference type="PANTHER" id="PTHR11079">
    <property type="entry name" value="CYTOSINE DEAMINASE FAMILY MEMBER"/>
    <property type="match status" value="1"/>
</dbReference>